<protein>
    <recommendedName>
        <fullName evidence="1">LysM domain-containing protein</fullName>
    </recommendedName>
</protein>
<dbReference type="Pfam" id="PF01476">
    <property type="entry name" value="LysM"/>
    <property type="match status" value="1"/>
</dbReference>
<feature type="domain" description="LysM" evidence="1">
    <location>
        <begin position="4"/>
        <end position="36"/>
    </location>
</feature>
<dbReference type="OrthoDB" id="2107166at2759"/>
<organism evidence="2 3">
    <name type="scientific">Fistulina hepatica ATCC 64428</name>
    <dbReference type="NCBI Taxonomy" id="1128425"/>
    <lineage>
        <taxon>Eukaryota</taxon>
        <taxon>Fungi</taxon>
        <taxon>Dikarya</taxon>
        <taxon>Basidiomycota</taxon>
        <taxon>Agaricomycotina</taxon>
        <taxon>Agaricomycetes</taxon>
        <taxon>Agaricomycetidae</taxon>
        <taxon>Agaricales</taxon>
        <taxon>Fistulinaceae</taxon>
        <taxon>Fistulina</taxon>
    </lineage>
</organism>
<dbReference type="InterPro" id="IPR036779">
    <property type="entry name" value="LysM_dom_sf"/>
</dbReference>
<dbReference type="SUPFAM" id="SSF54106">
    <property type="entry name" value="LysM domain"/>
    <property type="match status" value="1"/>
</dbReference>
<dbReference type="AlphaFoldDB" id="A0A0D7AKF8"/>
<dbReference type="Proteomes" id="UP000054144">
    <property type="component" value="Unassembled WGS sequence"/>
</dbReference>
<keyword evidence="3" id="KW-1185">Reference proteome</keyword>
<dbReference type="InterPro" id="IPR018392">
    <property type="entry name" value="LysM"/>
</dbReference>
<dbReference type="Gene3D" id="3.10.350.10">
    <property type="entry name" value="LysM domain"/>
    <property type="match status" value="1"/>
</dbReference>
<accession>A0A0D7AKF8</accession>
<feature type="non-terminal residue" evidence="2">
    <location>
        <position position="1"/>
    </location>
</feature>
<evidence type="ECO:0000313" key="2">
    <source>
        <dbReference type="EMBL" id="KIY51786.1"/>
    </source>
</evidence>
<reference evidence="2 3" key="1">
    <citation type="journal article" date="2015" name="Fungal Genet. Biol.">
        <title>Evolution of novel wood decay mechanisms in Agaricales revealed by the genome sequences of Fistulina hepatica and Cylindrobasidium torrendii.</title>
        <authorList>
            <person name="Floudas D."/>
            <person name="Held B.W."/>
            <person name="Riley R."/>
            <person name="Nagy L.G."/>
            <person name="Koehler G."/>
            <person name="Ransdell A.S."/>
            <person name="Younus H."/>
            <person name="Chow J."/>
            <person name="Chiniquy J."/>
            <person name="Lipzen A."/>
            <person name="Tritt A."/>
            <person name="Sun H."/>
            <person name="Haridas S."/>
            <person name="LaButti K."/>
            <person name="Ohm R.A."/>
            <person name="Kues U."/>
            <person name="Blanchette R.A."/>
            <person name="Grigoriev I.V."/>
            <person name="Minto R.E."/>
            <person name="Hibbett D.S."/>
        </authorList>
    </citation>
    <scope>NUCLEOTIDE SEQUENCE [LARGE SCALE GENOMIC DNA]</scope>
    <source>
        <strain evidence="2 3">ATCC 64428</strain>
    </source>
</reference>
<sequence length="157" mass="17327">PPVYHIKKTDTLQGIALRLGVNGRALCDLNQLPVSTLSTTPHLLHTRTYLHVPASAYGNLPSSPADDGCVPNYQAARDHERVVKRLQVLTKEADSRVAQTYVHLACDPDLAVQTKENAKELGLPLDSSRARPSVYACAVDQYLDDAEWEQAELRRGQ</sequence>
<name>A0A0D7AKF8_9AGAR</name>
<evidence type="ECO:0000313" key="3">
    <source>
        <dbReference type="Proteomes" id="UP000054144"/>
    </source>
</evidence>
<feature type="non-terminal residue" evidence="2">
    <location>
        <position position="157"/>
    </location>
</feature>
<dbReference type="EMBL" id="KN881648">
    <property type="protein sequence ID" value="KIY51786.1"/>
    <property type="molecule type" value="Genomic_DNA"/>
</dbReference>
<gene>
    <name evidence="2" type="ORF">FISHEDRAFT_18180</name>
</gene>
<evidence type="ECO:0000259" key="1">
    <source>
        <dbReference type="Pfam" id="PF01476"/>
    </source>
</evidence>
<proteinExistence type="predicted"/>